<dbReference type="GO" id="GO:0004523">
    <property type="term" value="F:RNA-DNA hybrid ribonuclease activity"/>
    <property type="evidence" value="ECO:0007669"/>
    <property type="project" value="InterPro"/>
</dbReference>
<dbReference type="SUPFAM" id="SSF53098">
    <property type="entry name" value="Ribonuclease H-like"/>
    <property type="match status" value="1"/>
</dbReference>
<dbReference type="PANTHER" id="PTHR48475:SF2">
    <property type="entry name" value="RIBONUCLEASE H"/>
    <property type="match status" value="1"/>
</dbReference>
<dbReference type="InterPro" id="IPR002156">
    <property type="entry name" value="RNaseH_domain"/>
</dbReference>
<dbReference type="EMBL" id="JACGWJ010000436">
    <property type="protein sequence ID" value="KAL0292401.1"/>
    <property type="molecule type" value="Genomic_DNA"/>
</dbReference>
<dbReference type="PANTHER" id="PTHR48475">
    <property type="entry name" value="RIBONUCLEASE H"/>
    <property type="match status" value="1"/>
</dbReference>
<dbReference type="InterPro" id="IPR036397">
    <property type="entry name" value="RNaseH_sf"/>
</dbReference>
<reference evidence="2" key="2">
    <citation type="journal article" date="2024" name="Plant">
        <title>Genomic evolution and insights into agronomic trait innovations of Sesamum species.</title>
        <authorList>
            <person name="Miao H."/>
            <person name="Wang L."/>
            <person name="Qu L."/>
            <person name="Liu H."/>
            <person name="Sun Y."/>
            <person name="Le M."/>
            <person name="Wang Q."/>
            <person name="Wei S."/>
            <person name="Zheng Y."/>
            <person name="Lin W."/>
            <person name="Duan Y."/>
            <person name="Cao H."/>
            <person name="Xiong S."/>
            <person name="Wang X."/>
            <person name="Wei L."/>
            <person name="Li C."/>
            <person name="Ma Q."/>
            <person name="Ju M."/>
            <person name="Zhao R."/>
            <person name="Li G."/>
            <person name="Mu C."/>
            <person name="Tian Q."/>
            <person name="Mei H."/>
            <person name="Zhang T."/>
            <person name="Gao T."/>
            <person name="Zhang H."/>
        </authorList>
    </citation>
    <scope>NUCLEOTIDE SEQUENCE</scope>
    <source>
        <strain evidence="2">G02</strain>
    </source>
</reference>
<evidence type="ECO:0000259" key="1">
    <source>
        <dbReference type="Pfam" id="PF13456"/>
    </source>
</evidence>
<evidence type="ECO:0000313" key="2">
    <source>
        <dbReference type="EMBL" id="KAL0292401.1"/>
    </source>
</evidence>
<dbReference type="AlphaFoldDB" id="A0AAW2JDX2"/>
<dbReference type="GO" id="GO:0003676">
    <property type="term" value="F:nucleic acid binding"/>
    <property type="evidence" value="ECO:0007669"/>
    <property type="project" value="InterPro"/>
</dbReference>
<gene>
    <name evidence="2" type="ORF">Sradi_6990500</name>
</gene>
<accession>A0AAW2JDX2</accession>
<comment type="caution">
    <text evidence="2">The sequence shown here is derived from an EMBL/GenBank/DDBJ whole genome shotgun (WGS) entry which is preliminary data.</text>
</comment>
<dbReference type="InterPro" id="IPR012337">
    <property type="entry name" value="RNaseH-like_sf"/>
</dbReference>
<name>A0AAW2JDX2_SESRA</name>
<dbReference type="Gene3D" id="3.30.420.10">
    <property type="entry name" value="Ribonuclease H-like superfamily/Ribonuclease H"/>
    <property type="match status" value="1"/>
</dbReference>
<sequence length="181" mass="20375">MILEVSYIRVLRGRTPERRSARIADQRRKQKWAVESSEYDISYLPRTTIKDQALADFVSEMAGISLEDTSKMEKCVLHIDGPSTIQGSSAHVVITSPQGENLEFTVKFDFKASNNKAECEALVIGMKIAHEAGARHLIAYSDSQLIVKQVEGTFQAKEENMIQYLQQIAELKTSSRLFSAY</sequence>
<protein>
    <recommendedName>
        <fullName evidence="1">RNase H type-1 domain-containing protein</fullName>
    </recommendedName>
</protein>
<reference evidence="2" key="1">
    <citation type="submission" date="2020-06" db="EMBL/GenBank/DDBJ databases">
        <authorList>
            <person name="Li T."/>
            <person name="Hu X."/>
            <person name="Zhang T."/>
            <person name="Song X."/>
            <person name="Zhang H."/>
            <person name="Dai N."/>
            <person name="Sheng W."/>
            <person name="Hou X."/>
            <person name="Wei L."/>
        </authorList>
    </citation>
    <scope>NUCLEOTIDE SEQUENCE</scope>
    <source>
        <strain evidence="2">G02</strain>
        <tissue evidence="2">Leaf</tissue>
    </source>
</reference>
<dbReference type="Pfam" id="PF13456">
    <property type="entry name" value="RVT_3"/>
    <property type="match status" value="1"/>
</dbReference>
<feature type="domain" description="RNase H type-1" evidence="1">
    <location>
        <begin position="85"/>
        <end position="174"/>
    </location>
</feature>
<proteinExistence type="predicted"/>
<organism evidence="2">
    <name type="scientific">Sesamum radiatum</name>
    <name type="common">Black benniseed</name>
    <dbReference type="NCBI Taxonomy" id="300843"/>
    <lineage>
        <taxon>Eukaryota</taxon>
        <taxon>Viridiplantae</taxon>
        <taxon>Streptophyta</taxon>
        <taxon>Embryophyta</taxon>
        <taxon>Tracheophyta</taxon>
        <taxon>Spermatophyta</taxon>
        <taxon>Magnoliopsida</taxon>
        <taxon>eudicotyledons</taxon>
        <taxon>Gunneridae</taxon>
        <taxon>Pentapetalae</taxon>
        <taxon>asterids</taxon>
        <taxon>lamiids</taxon>
        <taxon>Lamiales</taxon>
        <taxon>Pedaliaceae</taxon>
        <taxon>Sesamum</taxon>
    </lineage>
</organism>